<accession>A0AAV4Q649</accession>
<comment type="caution">
    <text evidence="1">The sequence shown here is derived from an EMBL/GenBank/DDBJ whole genome shotgun (WGS) entry which is preliminary data.</text>
</comment>
<dbReference type="Proteomes" id="UP001054945">
    <property type="component" value="Unassembled WGS sequence"/>
</dbReference>
<gene>
    <name evidence="1" type="ORF">CEXT_257221</name>
</gene>
<evidence type="ECO:0000313" key="1">
    <source>
        <dbReference type="EMBL" id="GIY04540.1"/>
    </source>
</evidence>
<dbReference type="EMBL" id="BPLR01005722">
    <property type="protein sequence ID" value="GIY04540.1"/>
    <property type="molecule type" value="Genomic_DNA"/>
</dbReference>
<keyword evidence="2" id="KW-1185">Reference proteome</keyword>
<dbReference type="AlphaFoldDB" id="A0AAV4Q649"/>
<evidence type="ECO:0000313" key="2">
    <source>
        <dbReference type="Proteomes" id="UP001054945"/>
    </source>
</evidence>
<name>A0AAV4Q649_CAEEX</name>
<organism evidence="1 2">
    <name type="scientific">Caerostris extrusa</name>
    <name type="common">Bark spider</name>
    <name type="synonym">Caerostris bankana</name>
    <dbReference type="NCBI Taxonomy" id="172846"/>
    <lineage>
        <taxon>Eukaryota</taxon>
        <taxon>Metazoa</taxon>
        <taxon>Ecdysozoa</taxon>
        <taxon>Arthropoda</taxon>
        <taxon>Chelicerata</taxon>
        <taxon>Arachnida</taxon>
        <taxon>Araneae</taxon>
        <taxon>Araneomorphae</taxon>
        <taxon>Entelegynae</taxon>
        <taxon>Araneoidea</taxon>
        <taxon>Araneidae</taxon>
        <taxon>Caerostris</taxon>
    </lineage>
</organism>
<protein>
    <submittedName>
        <fullName evidence="1">Uncharacterized protein</fullName>
    </submittedName>
</protein>
<reference evidence="1 2" key="1">
    <citation type="submission" date="2021-06" db="EMBL/GenBank/DDBJ databases">
        <title>Caerostris extrusa draft genome.</title>
        <authorList>
            <person name="Kono N."/>
            <person name="Arakawa K."/>
        </authorList>
    </citation>
    <scope>NUCLEOTIDE SEQUENCE [LARGE SCALE GENOMIC DNA]</scope>
</reference>
<sequence>MRYVIRGGKMSGPTEQSTTILAHINRKLVSCGTWSGSVWIVFGLHVRVIRCPLVHNDCQVSDGISSSFECQVV</sequence>
<proteinExistence type="predicted"/>